<dbReference type="InterPro" id="IPR046557">
    <property type="entry name" value="DUF6711"/>
</dbReference>
<sequence>MQINGELLKINGQVFSNLKSYQLQRNKLWLNSDRNMAGEIRATMIGIFPKIEVEFGGILTVAEIQKIARVVDLPFFTVEYFDPKYNAMKSGQFYAGDYSVQLKDKKRGIFDPFKVSLIPVRKEA</sequence>
<proteinExistence type="predicted"/>
<protein>
    <submittedName>
        <fullName evidence="1">Uncharacterized protein</fullName>
    </submittedName>
</protein>
<organism evidence="1">
    <name type="scientific">virus sp. ctllZ17</name>
    <dbReference type="NCBI Taxonomy" id="2827996"/>
    <lineage>
        <taxon>Viruses</taxon>
    </lineage>
</organism>
<reference evidence="1" key="1">
    <citation type="journal article" date="2021" name="Proc. Natl. Acad. Sci. U.S.A.">
        <title>A Catalog of Tens of Thousands of Viruses from Human Metagenomes Reveals Hidden Associations with Chronic Diseases.</title>
        <authorList>
            <person name="Tisza M.J."/>
            <person name="Buck C.B."/>
        </authorList>
    </citation>
    <scope>NUCLEOTIDE SEQUENCE</scope>
    <source>
        <strain evidence="1">CtllZ17</strain>
    </source>
</reference>
<dbReference type="Pfam" id="PF20458">
    <property type="entry name" value="DUF6711"/>
    <property type="match status" value="1"/>
</dbReference>
<evidence type="ECO:0000313" key="1">
    <source>
        <dbReference type="EMBL" id="DAF59757.1"/>
    </source>
</evidence>
<dbReference type="EMBL" id="BK032776">
    <property type="protein sequence ID" value="DAF59757.1"/>
    <property type="molecule type" value="Genomic_DNA"/>
</dbReference>
<accession>A0A8S5T8U5</accession>
<name>A0A8S5T8U5_9VIRU</name>